<reference evidence="1 2" key="1">
    <citation type="journal article" date="2018" name="Genome Announc.">
        <title>Complete genomes of two Megasphaera elsdenii strains, NCIMB 702410 and ATCC 25940.</title>
        <authorList>
            <person name="Hatmaker E.A."/>
            <person name="O'Dell K."/>
            <person name="Riley L.A."/>
            <person name="Klingeman D.M."/>
            <person name="Guss A.M."/>
        </authorList>
    </citation>
    <scope>NUCLEOTIDE SEQUENCE [LARGE SCALE GENOMIC DNA]</scope>
    <source>
        <strain evidence="1 2">NCIMB702410</strain>
    </source>
</reference>
<proteinExistence type="predicted"/>
<dbReference type="RefSeq" id="WP_027895133.1">
    <property type="nucleotide sequence ID" value="NZ_CP027569.1"/>
</dbReference>
<gene>
    <name evidence="1" type="ORF">C6Y28_04105</name>
</gene>
<dbReference type="Proteomes" id="UP000238358">
    <property type="component" value="Chromosome"/>
</dbReference>
<dbReference type="EMBL" id="CP027569">
    <property type="protein sequence ID" value="AVO26861.1"/>
    <property type="molecule type" value="Genomic_DNA"/>
</dbReference>
<sequence>MSKSLLSAAEKNEIFSHQHDNGPFSALALETACLNYLDRLNRIFRDPLAAAADRRAALKKGMTLEQKLFDYIRHETPISYFDSDFRNQTKQYIRMREIYVDAVNFTFKRHRFRFVLDLLRLYSEDPCQILPERDIFKEKWEQVLLYDYLLLDMGQKNTEDIGREAVSNGYHECDYTLEIEEVWKQPMKAVPRSHFRYVKAALPYSQGARAIATWMKDHANDLAPALWVVDTKAIEALRKGPDLIVTDEDIAIIEKTF</sequence>
<dbReference type="AlphaFoldDB" id="A0A2S0M5Z2"/>
<dbReference type="OrthoDB" id="1624347at2"/>
<accession>A0A2S0M5Z2</accession>
<organism evidence="1 2">
    <name type="scientific">Megasphaera elsdenii</name>
    <dbReference type="NCBI Taxonomy" id="907"/>
    <lineage>
        <taxon>Bacteria</taxon>
        <taxon>Bacillati</taxon>
        <taxon>Bacillota</taxon>
        <taxon>Negativicutes</taxon>
        <taxon>Veillonellales</taxon>
        <taxon>Veillonellaceae</taxon>
        <taxon>Megasphaera</taxon>
    </lineage>
</organism>
<protein>
    <submittedName>
        <fullName evidence="1">Uncharacterized protein</fullName>
    </submittedName>
</protein>
<evidence type="ECO:0000313" key="2">
    <source>
        <dbReference type="Proteomes" id="UP000238358"/>
    </source>
</evidence>
<evidence type="ECO:0000313" key="1">
    <source>
        <dbReference type="EMBL" id="AVO26861.1"/>
    </source>
</evidence>
<name>A0A2S0M5Z2_MEGEL</name>